<dbReference type="AlphaFoldDB" id="N2A657"/>
<dbReference type="STRING" id="1235802.C823_05333"/>
<keyword evidence="1" id="KW-0812">Transmembrane</keyword>
<proteinExistence type="predicted"/>
<keyword evidence="1" id="KW-1133">Transmembrane helix</keyword>
<accession>N2A657</accession>
<evidence type="ECO:0000313" key="2">
    <source>
        <dbReference type="EMBL" id="EMZ19859.1"/>
    </source>
</evidence>
<protein>
    <submittedName>
        <fullName evidence="2">Uncharacterized protein</fullName>
    </submittedName>
</protein>
<dbReference type="OrthoDB" id="9778037at2"/>
<dbReference type="Proteomes" id="UP000012589">
    <property type="component" value="Unassembled WGS sequence"/>
</dbReference>
<dbReference type="PATRIC" id="fig|1235802.3.peg.5625"/>
<comment type="caution">
    <text evidence="2">The sequence shown here is derived from an EMBL/GenBank/DDBJ whole genome shotgun (WGS) entry which is preliminary data.</text>
</comment>
<keyword evidence="1" id="KW-0472">Membrane</keyword>
<organism evidence="2 3">
    <name type="scientific">Eubacterium plexicaudatum ASF492</name>
    <dbReference type="NCBI Taxonomy" id="1235802"/>
    <lineage>
        <taxon>Bacteria</taxon>
        <taxon>Bacillati</taxon>
        <taxon>Bacillota</taxon>
        <taxon>Clostridia</taxon>
        <taxon>Eubacteriales</taxon>
        <taxon>Eubacteriaceae</taxon>
        <taxon>Eubacterium</taxon>
    </lineage>
</organism>
<feature type="transmembrane region" description="Helical" evidence="1">
    <location>
        <begin position="29"/>
        <end position="49"/>
    </location>
</feature>
<sequence>MKRFIIGITITGALFYVSALYKSTTLMMYGYAGAALLILAFLVLIYRMYAIRCAVTFPISIAECGKPLTVRILIENKSILPSLKFECLLERKHRFLKGRQKKWLQGGIVVSGNNSFDYSLVIEDYGSYEIRLKKVRIYDLTGLFYMHKTVRCGGVVQVLPNMQEIGVHMSQAVRTFLGEADVYDEFRPGDDHSELFQIREFRNGDKLQSMHWKLSAKQDALLVKEHSLPKACPVVFFLNYKKEKQRRPERVNAYLVILASISFSLMDAGCAHYAAWYSNSQKDLVRVRVDDEESLFSFLSGYLEETFQKQENDLERLYQEKYRGENYLFALSLDERLRLLKNGERMISFPAQDWEKKLKELELVL</sequence>
<evidence type="ECO:0000256" key="1">
    <source>
        <dbReference type="SAM" id="Phobius"/>
    </source>
</evidence>
<dbReference type="eggNOG" id="COG1721">
    <property type="taxonomic scope" value="Bacteria"/>
</dbReference>
<dbReference type="PANTHER" id="PTHR34351">
    <property type="entry name" value="SLR1927 PROTEIN-RELATED"/>
    <property type="match status" value="1"/>
</dbReference>
<name>N2A657_9FIRM</name>
<reference evidence="2 3" key="1">
    <citation type="journal article" date="2014" name="Genome Announc.">
        <title>Draft genome sequences of the altered schaedler flora, a defined bacterial community from gnotobiotic mice.</title>
        <authorList>
            <person name="Wannemuehler M.J."/>
            <person name="Overstreet A.M."/>
            <person name="Ward D.V."/>
            <person name="Phillips G.J."/>
        </authorList>
    </citation>
    <scope>NUCLEOTIDE SEQUENCE [LARGE SCALE GENOMIC DNA]</scope>
    <source>
        <strain evidence="2 3">ASF492</strain>
    </source>
</reference>
<gene>
    <name evidence="2" type="ORF">C823_05333</name>
</gene>
<keyword evidence="3" id="KW-1185">Reference proteome</keyword>
<evidence type="ECO:0000313" key="3">
    <source>
        <dbReference type="Proteomes" id="UP000012589"/>
    </source>
</evidence>
<dbReference type="HOGENOM" id="CLU_026152_1_1_9"/>
<dbReference type="EMBL" id="AQFT01000158">
    <property type="protein sequence ID" value="EMZ19859.1"/>
    <property type="molecule type" value="Genomic_DNA"/>
</dbReference>